<reference evidence="2 3" key="1">
    <citation type="journal article" date="2019" name="Int. J. Syst. Evol. Microbiol.">
        <title>The Global Catalogue of Microorganisms (GCM) 10K type strain sequencing project: providing services to taxonomists for standard genome sequencing and annotation.</title>
        <authorList>
            <consortium name="The Broad Institute Genomics Platform"/>
            <consortium name="The Broad Institute Genome Sequencing Center for Infectious Disease"/>
            <person name="Wu L."/>
            <person name="Ma J."/>
        </authorList>
    </citation>
    <scope>NUCLEOTIDE SEQUENCE [LARGE SCALE GENOMIC DNA]</scope>
    <source>
        <strain evidence="2 3">JCM 13004</strain>
    </source>
</reference>
<dbReference type="Proteomes" id="UP001500037">
    <property type="component" value="Unassembled WGS sequence"/>
</dbReference>
<sequence length="106" mass="11433">MEPLLPSARVGPRAGGGRSIHGGGSWTRSPTSCGPGARGVSCPRWAVERTLSWITAHRRLARDYEANPAHFETMIRWGMIGIILRRLTRGGPASRPGPRPLARAAV</sequence>
<evidence type="ECO:0000256" key="1">
    <source>
        <dbReference type="SAM" id="MobiDB-lite"/>
    </source>
</evidence>
<evidence type="ECO:0000313" key="2">
    <source>
        <dbReference type="EMBL" id="GAA1235487.1"/>
    </source>
</evidence>
<organism evidence="2 3">
    <name type="scientific">Kitasatospora nipponensis</name>
    <dbReference type="NCBI Taxonomy" id="258049"/>
    <lineage>
        <taxon>Bacteria</taxon>
        <taxon>Bacillati</taxon>
        <taxon>Actinomycetota</taxon>
        <taxon>Actinomycetes</taxon>
        <taxon>Kitasatosporales</taxon>
        <taxon>Streptomycetaceae</taxon>
        <taxon>Kitasatospora</taxon>
    </lineage>
</organism>
<feature type="region of interest" description="Disordered" evidence="1">
    <location>
        <begin position="1"/>
        <end position="40"/>
    </location>
</feature>
<name>A0ABN1W4S6_9ACTN</name>
<comment type="caution">
    <text evidence="2">The sequence shown here is derived from an EMBL/GenBank/DDBJ whole genome shotgun (WGS) entry which is preliminary data.</text>
</comment>
<accession>A0ABN1W4S6</accession>
<dbReference type="PANTHER" id="PTHR30007">
    <property type="entry name" value="PHP DOMAIN PROTEIN"/>
    <property type="match status" value="1"/>
</dbReference>
<proteinExistence type="predicted"/>
<keyword evidence="3" id="KW-1185">Reference proteome</keyword>
<gene>
    <name evidence="2" type="ORF">GCM10009665_27070</name>
</gene>
<protein>
    <recommendedName>
        <fullName evidence="4">DDE family transposase</fullName>
    </recommendedName>
</protein>
<feature type="compositionally biased region" description="Gly residues" evidence="1">
    <location>
        <begin position="13"/>
        <end position="25"/>
    </location>
</feature>
<evidence type="ECO:0000313" key="3">
    <source>
        <dbReference type="Proteomes" id="UP001500037"/>
    </source>
</evidence>
<dbReference type="EMBL" id="BAAALF010000037">
    <property type="protein sequence ID" value="GAA1235487.1"/>
    <property type="molecule type" value="Genomic_DNA"/>
</dbReference>
<evidence type="ECO:0008006" key="4">
    <source>
        <dbReference type="Google" id="ProtNLM"/>
    </source>
</evidence>
<dbReference type="PANTHER" id="PTHR30007:SF0">
    <property type="entry name" value="TRANSPOSASE"/>
    <property type="match status" value="1"/>
</dbReference>